<feature type="domain" description="G-protein coupled receptors family 1 profile" evidence="6">
    <location>
        <begin position="49"/>
        <end position="363"/>
    </location>
</feature>
<accession>A0A2G5SI23</accession>
<evidence type="ECO:0000313" key="8">
    <source>
        <dbReference type="Proteomes" id="UP000230233"/>
    </source>
</evidence>
<keyword evidence="3 5" id="KW-1133">Transmembrane helix</keyword>
<protein>
    <recommendedName>
        <fullName evidence="6">G-protein coupled receptors family 1 profile domain-containing protein</fullName>
    </recommendedName>
</protein>
<feature type="transmembrane region" description="Helical" evidence="5">
    <location>
        <begin position="38"/>
        <end position="59"/>
    </location>
</feature>
<keyword evidence="2 5" id="KW-0812">Transmembrane</keyword>
<keyword evidence="8" id="KW-1185">Reference proteome</keyword>
<sequence length="613" mass="71600">MASEEPGFFDGETDYGYDEYYNMETDIHKDIYRISQKINIFLQFLTISTNIFHLIVLLQKELRSGAIYILMTGICFCDIINFLLDFYNIGIERIWWSNPFSFIAYCLDFKYMHVSPFHYSIQLIIRITRPTATWLAILMALIRTLSVMFPMSNWIQNMTKSRNVVFTIFAVFGFWMLFYSWSLVLHRVVWYPDVLYKDCIYYKEHSKFKKYIFVIPSEYAELQFKQDTWDHYTKFVPTLLYPILTIALLFQLRAIKKKRENVQKNSLSDRSDKTTKLILAMTVCLMLSEGLSGLVGLLIQIEAAKLAEDYTEEEAEWVSLELCDRSWITVKSPSKSSRALLGSLSFICKNLVTFNASTHPFFCFIMSSQYRDTVKGMFCKAKKKKFTTIKILIMESVNFPMFQKSLQLVMVQKNGYSNSTGGIYLTSSDNMVHPTMAASGRETIPSKTPLFLNILSENSEFTNEFKMEALAEGKDPMCYPKIPILEVLNLKNGFLDKNGAMTIEYGFHFDSFFDQIQKIWKFNLKSKIFDCESKKNMISYKGNKIMYSHKQLILFHDTHSKIYNGKNMIDIMEIPNTIKMEYFENFLQIAHGVQLKLYGKDTSQFSEKKSINR</sequence>
<evidence type="ECO:0000256" key="5">
    <source>
        <dbReference type="SAM" id="Phobius"/>
    </source>
</evidence>
<dbReference type="Gene3D" id="1.20.1070.10">
    <property type="entry name" value="Rhodopsin 7-helix transmembrane proteins"/>
    <property type="match status" value="1"/>
</dbReference>
<dbReference type="InterPro" id="IPR019427">
    <property type="entry name" value="7TM_GPCR_serpentine_rcpt_Srw"/>
</dbReference>
<reference evidence="8" key="1">
    <citation type="submission" date="2017-10" db="EMBL/GenBank/DDBJ databases">
        <title>Rapid genome shrinkage in a self-fertile nematode reveals novel sperm competition proteins.</title>
        <authorList>
            <person name="Yin D."/>
            <person name="Schwarz E.M."/>
            <person name="Thomas C.G."/>
            <person name="Felde R.L."/>
            <person name="Korf I.F."/>
            <person name="Cutter A.D."/>
            <person name="Schartner C.M."/>
            <person name="Ralston E.J."/>
            <person name="Meyer B.J."/>
            <person name="Haag E.S."/>
        </authorList>
    </citation>
    <scope>NUCLEOTIDE SEQUENCE [LARGE SCALE GENOMIC DNA]</scope>
    <source>
        <strain evidence="8">JU1422</strain>
    </source>
</reference>
<feature type="transmembrane region" description="Helical" evidence="5">
    <location>
        <begin position="277"/>
        <end position="299"/>
    </location>
</feature>
<dbReference type="Proteomes" id="UP000230233">
    <property type="component" value="Unassembled WGS sequence"/>
</dbReference>
<evidence type="ECO:0000259" key="6">
    <source>
        <dbReference type="PROSITE" id="PS50262"/>
    </source>
</evidence>
<dbReference type="PANTHER" id="PTHR46846">
    <property type="entry name" value="SERPENTINE RECEPTOR, CLASS W-RELATED"/>
    <property type="match status" value="1"/>
</dbReference>
<feature type="transmembrane region" description="Helical" evidence="5">
    <location>
        <begin position="65"/>
        <end position="87"/>
    </location>
</feature>
<dbReference type="InterPro" id="IPR017452">
    <property type="entry name" value="GPCR_Rhodpsn_7TM"/>
</dbReference>
<dbReference type="Pfam" id="PF10324">
    <property type="entry name" value="7TM_GPCR_Srw"/>
    <property type="match status" value="1"/>
</dbReference>
<evidence type="ECO:0000256" key="4">
    <source>
        <dbReference type="ARBA" id="ARBA00023136"/>
    </source>
</evidence>
<dbReference type="EMBL" id="PDUG01000007">
    <property type="protein sequence ID" value="PIC14531.1"/>
    <property type="molecule type" value="Genomic_DNA"/>
</dbReference>
<dbReference type="GO" id="GO:0008528">
    <property type="term" value="F:G protein-coupled peptide receptor activity"/>
    <property type="evidence" value="ECO:0007669"/>
    <property type="project" value="InterPro"/>
</dbReference>
<feature type="transmembrane region" description="Helical" evidence="5">
    <location>
        <begin position="239"/>
        <end position="256"/>
    </location>
</feature>
<dbReference type="PANTHER" id="PTHR46846:SF2">
    <property type="entry name" value="G-PROTEIN COUPLED RECEPTORS FAMILY 1 PROFILE DOMAIN-CONTAINING PROTEIN"/>
    <property type="match status" value="1"/>
</dbReference>
<evidence type="ECO:0000313" key="7">
    <source>
        <dbReference type="EMBL" id="PIC14531.1"/>
    </source>
</evidence>
<evidence type="ECO:0000256" key="1">
    <source>
        <dbReference type="ARBA" id="ARBA00004370"/>
    </source>
</evidence>
<feature type="transmembrane region" description="Helical" evidence="5">
    <location>
        <begin position="163"/>
        <end position="181"/>
    </location>
</feature>
<organism evidence="7 8">
    <name type="scientific">Caenorhabditis nigoni</name>
    <dbReference type="NCBI Taxonomy" id="1611254"/>
    <lineage>
        <taxon>Eukaryota</taxon>
        <taxon>Metazoa</taxon>
        <taxon>Ecdysozoa</taxon>
        <taxon>Nematoda</taxon>
        <taxon>Chromadorea</taxon>
        <taxon>Rhabditida</taxon>
        <taxon>Rhabditina</taxon>
        <taxon>Rhabditomorpha</taxon>
        <taxon>Rhabditoidea</taxon>
        <taxon>Rhabditidae</taxon>
        <taxon>Peloderinae</taxon>
        <taxon>Caenorhabditis</taxon>
    </lineage>
</organism>
<evidence type="ECO:0000256" key="2">
    <source>
        <dbReference type="ARBA" id="ARBA00022692"/>
    </source>
</evidence>
<dbReference type="AlphaFoldDB" id="A0A2G5SI23"/>
<comment type="subcellular location">
    <subcellularLocation>
        <location evidence="1">Membrane</location>
    </subcellularLocation>
</comment>
<dbReference type="SUPFAM" id="SSF81321">
    <property type="entry name" value="Family A G protein-coupled receptor-like"/>
    <property type="match status" value="1"/>
</dbReference>
<keyword evidence="4 5" id="KW-0472">Membrane</keyword>
<dbReference type="PROSITE" id="PS50262">
    <property type="entry name" value="G_PROTEIN_RECEP_F1_2"/>
    <property type="match status" value="1"/>
</dbReference>
<proteinExistence type="predicted"/>
<dbReference type="STRING" id="1611254.A0A2G5SI23"/>
<evidence type="ECO:0000256" key="3">
    <source>
        <dbReference type="ARBA" id="ARBA00022989"/>
    </source>
</evidence>
<dbReference type="GO" id="GO:0016020">
    <property type="term" value="C:membrane"/>
    <property type="evidence" value="ECO:0007669"/>
    <property type="project" value="UniProtKB-SubCell"/>
</dbReference>
<comment type="caution">
    <text evidence="7">The sequence shown here is derived from an EMBL/GenBank/DDBJ whole genome shotgun (WGS) entry which is preliminary data.</text>
</comment>
<name>A0A2G5SI23_9PELO</name>
<gene>
    <name evidence="7" type="ORF">B9Z55_026811</name>
</gene>